<evidence type="ECO:0000313" key="5">
    <source>
        <dbReference type="Proteomes" id="UP000671862"/>
    </source>
</evidence>
<evidence type="ECO:0000256" key="2">
    <source>
        <dbReference type="ARBA" id="ARBA00023295"/>
    </source>
</evidence>
<dbReference type="Proteomes" id="UP000671862">
    <property type="component" value="Chromosome"/>
</dbReference>
<dbReference type="InterPro" id="IPR013785">
    <property type="entry name" value="Aldolase_TIM"/>
</dbReference>
<keyword evidence="1" id="KW-0378">Hydrolase</keyword>
<organism evidence="4 5">
    <name type="scientific">Thermosipho ferrireducens</name>
    <dbReference type="NCBI Taxonomy" id="2571116"/>
    <lineage>
        <taxon>Bacteria</taxon>
        <taxon>Thermotogati</taxon>
        <taxon>Thermotogota</taxon>
        <taxon>Thermotogae</taxon>
        <taxon>Thermotogales</taxon>
        <taxon>Fervidobacteriaceae</taxon>
        <taxon>Thermosipho</taxon>
    </lineage>
</organism>
<proteinExistence type="predicted"/>
<dbReference type="PANTHER" id="PTHR43053">
    <property type="entry name" value="GLYCOSIDASE FAMILY 31"/>
    <property type="match status" value="1"/>
</dbReference>
<dbReference type="EMBL" id="CP071446">
    <property type="protein sequence ID" value="QTA38100.1"/>
    <property type="molecule type" value="Genomic_DNA"/>
</dbReference>
<feature type="domain" description="Alpha-galactosidase N-terminal" evidence="3">
    <location>
        <begin position="26"/>
        <end position="157"/>
    </location>
</feature>
<evidence type="ECO:0000313" key="4">
    <source>
        <dbReference type="EMBL" id="QTA38100.1"/>
    </source>
</evidence>
<name>A0ABX7SA22_9BACT</name>
<dbReference type="InterPro" id="IPR017853">
    <property type="entry name" value="GH"/>
</dbReference>
<keyword evidence="5" id="KW-1185">Reference proteome</keyword>
<accession>A0ABX7SA22</accession>
<dbReference type="SUPFAM" id="SSF74650">
    <property type="entry name" value="Galactose mutarotase-like"/>
    <property type="match status" value="1"/>
</dbReference>
<dbReference type="InterPro" id="IPR055092">
    <property type="entry name" value="GalA_N"/>
</dbReference>
<dbReference type="PANTHER" id="PTHR43053:SF3">
    <property type="entry name" value="ALPHA-GALACTOSIDASE C-RELATED"/>
    <property type="match status" value="1"/>
</dbReference>
<dbReference type="Gene3D" id="3.20.20.70">
    <property type="entry name" value="Aldolase class I"/>
    <property type="match status" value="1"/>
</dbReference>
<dbReference type="SUPFAM" id="SSF51445">
    <property type="entry name" value="(Trans)glycosidases"/>
    <property type="match status" value="1"/>
</dbReference>
<dbReference type="InterPro" id="IPR002252">
    <property type="entry name" value="Glyco_hydro_36"/>
</dbReference>
<keyword evidence="2" id="KW-0326">Glycosidase</keyword>
<dbReference type="InterPro" id="IPR011013">
    <property type="entry name" value="Gal_mutarotase_sf_dom"/>
</dbReference>
<dbReference type="Pfam" id="PF22676">
    <property type="entry name" value="GalA_N"/>
    <property type="match status" value="1"/>
</dbReference>
<gene>
    <name evidence="4" type="ORF">JYK00_00710</name>
</gene>
<dbReference type="RefSeq" id="WP_207566821.1">
    <property type="nucleotide sequence ID" value="NZ_CP071446.1"/>
</dbReference>
<dbReference type="Pfam" id="PF02065">
    <property type="entry name" value="Melibiase"/>
    <property type="match status" value="1"/>
</dbReference>
<protein>
    <submittedName>
        <fullName evidence="4">Alpha-galactosidase</fullName>
    </submittedName>
</protein>
<dbReference type="InterPro" id="IPR050985">
    <property type="entry name" value="Alpha-glycosidase_related"/>
</dbReference>
<evidence type="ECO:0000259" key="3">
    <source>
        <dbReference type="Pfam" id="PF22676"/>
    </source>
</evidence>
<evidence type="ECO:0000256" key="1">
    <source>
        <dbReference type="ARBA" id="ARBA00022801"/>
    </source>
</evidence>
<reference evidence="4 5" key="1">
    <citation type="submission" date="2021-03" db="EMBL/GenBank/DDBJ databases">
        <title>Thermosipho ferrireducens sp.nov., an anaerobic thermophilic iron-reducing bacterium isolated from a deep-sea hydrothermal sulfide deposits.</title>
        <authorList>
            <person name="Zeng X."/>
            <person name="Chen Y."/>
            <person name="Shao Z."/>
        </authorList>
    </citation>
    <scope>NUCLEOTIDE SEQUENCE [LARGE SCALE GENOMIC DNA]</scope>
    <source>
        <strain evidence="4 5">JL129W03</strain>
    </source>
</reference>
<sequence length="552" mass="64058">MKILGHSFEDGKITFEAENFVIRLKVKKIPEGYIISGEIKGKPKRVEIFRTEMPEIFFINNWQSWGPAKKMKRGEKLKIPEKILENFGYGFNPNPHLFEQNVVSDYFYGEKKLVVGFLSSKYAHPFFLFDGHEVVGYLDYFEATYEDFIPLEPLIILHGNLDDLLPVYAEYVKLKNNLQITKRNPVGWSSWYQYFSKLTWEDILKNLGLAKEYLYEVFQIDDSWEIDIGDWQPNEKFPPLEEMAKTIRKHGFIPGIWIAPFSVSETSLLAKNHKDWLVKDENDSPLLAYRNWNKNIYALDITNEEAAKWLKNIFKRLKDAGFEYFKIDFLFAGAIPGKRHLNISPIEAYRLGLKFIREVVEDSFILGCGAPLLPSVGLVDGMRIGPDTAPYYNPETPGAFIPNAFYALRNTITRYYMNGKWWWNDPDCLLLRNIDTELNLWEKKAYAFVSGMLNNMIIQSDDLSLSIERYLLDSALKLRGGRAFVKGLMEEVYEIFAEGTGIGNVKLRINLKKERSELSVDEKSIKLLKQVKTKGDGRKFNYYQQKGDDKDA</sequence>
<dbReference type="CDD" id="cd14791">
    <property type="entry name" value="GH36"/>
    <property type="match status" value="1"/>
</dbReference>